<reference evidence="2 5" key="2">
    <citation type="submission" date="2020-12" db="EMBL/GenBank/DDBJ databases">
        <title>FDA dAtabase for Regulatory Grade micrObial Sequences (FDA-ARGOS): Supporting development and validation of Infectious Disease Dx tests.</title>
        <authorList>
            <person name="Nelson B."/>
            <person name="Plummer A."/>
            <person name="Tallon L."/>
            <person name="Sadzewicz L."/>
            <person name="Zhao X."/>
            <person name="Boylan J."/>
            <person name="Ott S."/>
            <person name="Bowen H."/>
            <person name="Vavikolanu K."/>
            <person name="Mehta A."/>
            <person name="Aluvathingal J."/>
            <person name="Nadendla S."/>
            <person name="Myers T."/>
            <person name="Yan Y."/>
            <person name="Sichtig H."/>
        </authorList>
    </citation>
    <scope>NUCLEOTIDE SEQUENCE [LARGE SCALE GENOMIC DNA]</scope>
    <source>
        <strain evidence="2 5">FDAARGOS_923</strain>
    </source>
</reference>
<feature type="transmembrane region" description="Helical" evidence="1">
    <location>
        <begin position="7"/>
        <end position="26"/>
    </location>
</feature>
<evidence type="ECO:0000256" key="1">
    <source>
        <dbReference type="SAM" id="Phobius"/>
    </source>
</evidence>
<name>A0A1Y0YAM1_BACLI</name>
<dbReference type="Proteomes" id="UP000435910">
    <property type="component" value="Unassembled WGS sequence"/>
</dbReference>
<dbReference type="EMBL" id="NILC01000014">
    <property type="protein sequence ID" value="TWL30703.1"/>
    <property type="molecule type" value="Genomic_DNA"/>
</dbReference>
<dbReference type="GeneID" id="92858733"/>
<gene>
    <name evidence="3" type="ORF">CHCC16736_1737</name>
    <name evidence="2" type="ORF">I6G80_01695</name>
</gene>
<sequence>MNTYLTGILFVLSGILLLNLAVLSGINGVLWGLVLGGSIIFNLIGVVLLMRYINEKSHT</sequence>
<evidence type="ECO:0000313" key="3">
    <source>
        <dbReference type="EMBL" id="TWL30703.1"/>
    </source>
</evidence>
<reference evidence="3 4" key="1">
    <citation type="submission" date="2019-06" db="EMBL/GenBank/DDBJ databases">
        <title>Genome sequence analysis of &gt;100 Bacillus licheniformis strains suggests intrinsic resistance to this species.</title>
        <authorList>
            <person name="Wels M."/>
            <person name="Siezen R.J."/>
            <person name="Johansen E."/>
            <person name="Stuer-Lauridsen B."/>
            <person name="Bjerre K."/>
            <person name="Nielsen B.K.K."/>
        </authorList>
    </citation>
    <scope>NUCLEOTIDE SEQUENCE [LARGE SCALE GENOMIC DNA]</scope>
    <source>
        <strain evidence="3 4">BAC-16736</strain>
    </source>
</reference>
<evidence type="ECO:0000313" key="5">
    <source>
        <dbReference type="Proteomes" id="UP000595038"/>
    </source>
</evidence>
<keyword evidence="1" id="KW-0812">Transmembrane</keyword>
<dbReference type="AlphaFoldDB" id="A0A1Y0YAM1"/>
<keyword evidence="1" id="KW-0472">Membrane</keyword>
<dbReference type="EMBL" id="CP065647">
    <property type="protein sequence ID" value="QPR73064.1"/>
    <property type="molecule type" value="Genomic_DNA"/>
</dbReference>
<organism evidence="3 4">
    <name type="scientific">Bacillus licheniformis</name>
    <dbReference type="NCBI Taxonomy" id="1402"/>
    <lineage>
        <taxon>Bacteria</taxon>
        <taxon>Bacillati</taxon>
        <taxon>Bacillota</taxon>
        <taxon>Bacilli</taxon>
        <taxon>Bacillales</taxon>
        <taxon>Bacillaceae</taxon>
        <taxon>Bacillus</taxon>
    </lineage>
</organism>
<dbReference type="Proteomes" id="UP000595038">
    <property type="component" value="Chromosome"/>
</dbReference>
<proteinExistence type="predicted"/>
<feature type="transmembrane region" description="Helical" evidence="1">
    <location>
        <begin position="32"/>
        <end position="53"/>
    </location>
</feature>
<accession>A0A1Y0YAM1</accession>
<keyword evidence="1" id="KW-1133">Transmembrane helix</keyword>
<dbReference type="RefSeq" id="WP_003178622.1">
    <property type="nucleotide sequence ID" value="NZ_BEXU01000034.1"/>
</dbReference>
<evidence type="ECO:0000313" key="2">
    <source>
        <dbReference type="EMBL" id="QPR73064.1"/>
    </source>
</evidence>
<evidence type="ECO:0000313" key="4">
    <source>
        <dbReference type="Proteomes" id="UP000435910"/>
    </source>
</evidence>
<protein>
    <submittedName>
        <fullName evidence="3">Uncharacterized protein</fullName>
    </submittedName>
</protein>